<dbReference type="GO" id="GO:0006612">
    <property type="term" value="P:protein targeting to membrane"/>
    <property type="evidence" value="ECO:0007669"/>
    <property type="project" value="TreeGrafter"/>
</dbReference>
<comment type="subcellular location">
    <subcellularLocation>
        <location evidence="1">Membrane</location>
        <topology evidence="1">Multi-pass membrane protein</topology>
    </subcellularLocation>
</comment>
<proteinExistence type="inferred from homology"/>
<dbReference type="PROSITE" id="PS50216">
    <property type="entry name" value="DHHC"/>
    <property type="match status" value="1"/>
</dbReference>
<evidence type="ECO:0000256" key="1">
    <source>
        <dbReference type="ARBA" id="ARBA00004141"/>
    </source>
</evidence>
<dbReference type="HOGENOM" id="CLU_034009_0_0_1"/>
<keyword evidence="3 11" id="KW-0812">Transmembrane</keyword>
<evidence type="ECO:0000256" key="2">
    <source>
        <dbReference type="ARBA" id="ARBA00022679"/>
    </source>
</evidence>
<evidence type="ECO:0000256" key="6">
    <source>
        <dbReference type="ARBA" id="ARBA00023139"/>
    </source>
</evidence>
<dbReference type="KEGG" id="nte:NEUTE1DRAFT54732"/>
<keyword evidence="8 11" id="KW-0012">Acyltransferase</keyword>
<comment type="catalytic activity">
    <reaction evidence="10 11">
        <text>L-cysteinyl-[protein] + hexadecanoyl-CoA = S-hexadecanoyl-L-cysteinyl-[protein] + CoA</text>
        <dbReference type="Rhea" id="RHEA:36683"/>
        <dbReference type="Rhea" id="RHEA-COMP:10131"/>
        <dbReference type="Rhea" id="RHEA-COMP:11032"/>
        <dbReference type="ChEBI" id="CHEBI:29950"/>
        <dbReference type="ChEBI" id="CHEBI:57287"/>
        <dbReference type="ChEBI" id="CHEBI:57379"/>
        <dbReference type="ChEBI" id="CHEBI:74151"/>
        <dbReference type="EC" id="2.3.1.225"/>
    </reaction>
</comment>
<evidence type="ECO:0000256" key="4">
    <source>
        <dbReference type="ARBA" id="ARBA00022989"/>
    </source>
</evidence>
<dbReference type="EMBL" id="GL891382">
    <property type="protein sequence ID" value="EGO51820.1"/>
    <property type="molecule type" value="Genomic_DNA"/>
</dbReference>
<sequence>MSSVRARRSETRWVTRFMPVFLAVCFGLTTYTTAKRVCVDHFLHRSQQPSAAIAFLVFYLVTFTFMLLTYIRLFLVIQLNPGVVPLGQRAIWRLEKEEKEKPSWRRHKHKQTGDIEANAYSNVGPDDDPDSPGLESFYSKDVFLCESDGKPRWCHSCCTWKPDRAHHCSEIDRCVKKMDHYCPWVGGIVGETSFKYFIQFTFYASLCSIVVITACAVCTRQRLHTGHGLDGFVVAILALSGLLGFFAVTMFITSARYALQNMTNIDYLKSKNFVHNLAIRVPRGIQSCEKYKVVTYPISKSGDLATPLPGDVGARGVANERDMLATRTFAVVKTELGENPWDLGFYRNWKSVMGNSIIDWLLPLKDSPCATYENNESFYEMGPIYLRVRERFRLPHLTDDEKGFTTSKKELSSKSQAKERKQKKQEQGSQDRAHGSANL</sequence>
<dbReference type="EC" id="2.3.1.225" evidence="11"/>
<keyword evidence="7" id="KW-0449">Lipoprotein</keyword>
<dbReference type="Proteomes" id="UP000008065">
    <property type="component" value="Unassembled WGS sequence"/>
</dbReference>
<dbReference type="GO" id="GO:0005794">
    <property type="term" value="C:Golgi apparatus"/>
    <property type="evidence" value="ECO:0007669"/>
    <property type="project" value="TreeGrafter"/>
</dbReference>
<dbReference type="PANTHER" id="PTHR22883:SF23">
    <property type="entry name" value="PALMITOYLTRANSFERASE ZDHHC6"/>
    <property type="match status" value="1"/>
</dbReference>
<name>F8N3X0_NEUT8</name>
<dbReference type="OrthoDB" id="331948at2759"/>
<organism evidence="14 15">
    <name type="scientific">Neurospora tetrasperma (strain FGSC 2508 / ATCC MYA-4615 / P0657)</name>
    <dbReference type="NCBI Taxonomy" id="510951"/>
    <lineage>
        <taxon>Eukaryota</taxon>
        <taxon>Fungi</taxon>
        <taxon>Dikarya</taxon>
        <taxon>Ascomycota</taxon>
        <taxon>Pezizomycotina</taxon>
        <taxon>Sordariomycetes</taxon>
        <taxon>Sordariomycetidae</taxon>
        <taxon>Sordariales</taxon>
        <taxon>Sordariaceae</taxon>
        <taxon>Neurospora</taxon>
    </lineage>
</organism>
<dbReference type="RefSeq" id="XP_009855462.1">
    <property type="nucleotide sequence ID" value="XM_009857160.1"/>
</dbReference>
<dbReference type="InterPro" id="IPR001594">
    <property type="entry name" value="Palmitoyltrfase_DHHC"/>
</dbReference>
<dbReference type="Pfam" id="PF01529">
    <property type="entry name" value="DHHC"/>
    <property type="match status" value="1"/>
</dbReference>
<evidence type="ECO:0000259" key="13">
    <source>
        <dbReference type="Pfam" id="PF01529"/>
    </source>
</evidence>
<dbReference type="VEuPathDB" id="FungiDB:NEUTE1DRAFT_54732"/>
<feature type="region of interest" description="Disordered" evidence="12">
    <location>
        <begin position="399"/>
        <end position="439"/>
    </location>
</feature>
<feature type="transmembrane region" description="Helical" evidence="11">
    <location>
        <begin position="200"/>
        <end position="219"/>
    </location>
</feature>
<keyword evidence="15" id="KW-1185">Reference proteome</keyword>
<dbReference type="GeneID" id="20828443"/>
<evidence type="ECO:0000256" key="11">
    <source>
        <dbReference type="RuleBase" id="RU079119"/>
    </source>
</evidence>
<dbReference type="PANTHER" id="PTHR22883">
    <property type="entry name" value="ZINC FINGER DHHC DOMAIN CONTAINING PROTEIN"/>
    <property type="match status" value="1"/>
</dbReference>
<evidence type="ECO:0000256" key="9">
    <source>
        <dbReference type="ARBA" id="ARBA00038298"/>
    </source>
</evidence>
<feature type="transmembrane region" description="Helical" evidence="11">
    <location>
        <begin position="231"/>
        <end position="252"/>
    </location>
</feature>
<evidence type="ECO:0000256" key="10">
    <source>
        <dbReference type="ARBA" id="ARBA00048048"/>
    </source>
</evidence>
<evidence type="ECO:0000256" key="7">
    <source>
        <dbReference type="ARBA" id="ARBA00023288"/>
    </source>
</evidence>
<dbReference type="GO" id="GO:0019706">
    <property type="term" value="F:protein-cysteine S-palmitoyltransferase activity"/>
    <property type="evidence" value="ECO:0007669"/>
    <property type="project" value="UniProtKB-EC"/>
</dbReference>
<dbReference type="InterPro" id="IPR039859">
    <property type="entry name" value="PFA4/ZDH16/20/ERF2-like"/>
</dbReference>
<gene>
    <name evidence="14" type="ORF">NEUTE1DRAFT_54732</name>
</gene>
<feature type="transmembrane region" description="Helical" evidence="11">
    <location>
        <begin position="50"/>
        <end position="71"/>
    </location>
</feature>
<evidence type="ECO:0000256" key="12">
    <source>
        <dbReference type="SAM" id="MobiDB-lite"/>
    </source>
</evidence>
<keyword evidence="2 11" id="KW-0808">Transferase</keyword>
<feature type="domain" description="Palmitoyltransferase DHHC" evidence="13">
    <location>
        <begin position="150"/>
        <end position="270"/>
    </location>
</feature>
<evidence type="ECO:0000256" key="5">
    <source>
        <dbReference type="ARBA" id="ARBA00023136"/>
    </source>
</evidence>
<evidence type="ECO:0000256" key="8">
    <source>
        <dbReference type="ARBA" id="ARBA00023315"/>
    </source>
</evidence>
<evidence type="ECO:0000313" key="14">
    <source>
        <dbReference type="EMBL" id="EGO51820.1"/>
    </source>
</evidence>
<comment type="domain">
    <text evidence="11">The DHHC domain is required for palmitoyltransferase activity.</text>
</comment>
<dbReference type="AlphaFoldDB" id="F8N3X0"/>
<reference evidence="15" key="1">
    <citation type="journal article" date="2011" name="Genetics">
        <title>Massive changes in genome architecture accompany the transition to self-fertility in the filamentous fungus Neurospora tetrasperma.</title>
        <authorList>
            <person name="Ellison C.E."/>
            <person name="Stajich J.E."/>
            <person name="Jacobson D.J."/>
            <person name="Natvig D.O."/>
            <person name="Lapidus A."/>
            <person name="Foster B."/>
            <person name="Aerts A."/>
            <person name="Riley R."/>
            <person name="Lindquist E.A."/>
            <person name="Grigoriev I.V."/>
            <person name="Taylor J.W."/>
        </authorList>
    </citation>
    <scope>NUCLEOTIDE SEQUENCE [LARGE SCALE GENOMIC DNA]</scope>
    <source>
        <strain evidence="15">FGSC 2508 / P0657</strain>
    </source>
</reference>
<dbReference type="GO" id="GO:0005783">
    <property type="term" value="C:endoplasmic reticulum"/>
    <property type="evidence" value="ECO:0007669"/>
    <property type="project" value="TreeGrafter"/>
</dbReference>
<dbReference type="GO" id="GO:0016020">
    <property type="term" value="C:membrane"/>
    <property type="evidence" value="ECO:0007669"/>
    <property type="project" value="UniProtKB-SubCell"/>
</dbReference>
<comment type="similarity">
    <text evidence="9">Belongs to the DHHC palmitoyltransferase family. PFA5 subfamily.</text>
</comment>
<keyword evidence="6" id="KW-0564">Palmitate</keyword>
<accession>F8N3X0</accession>
<keyword evidence="4 11" id="KW-1133">Transmembrane helix</keyword>
<keyword evidence="5 11" id="KW-0472">Membrane</keyword>
<evidence type="ECO:0000256" key="3">
    <source>
        <dbReference type="ARBA" id="ARBA00022692"/>
    </source>
</evidence>
<protein>
    <recommendedName>
        <fullName evidence="11">Palmitoyltransferase</fullName>
        <ecNumber evidence="11">2.3.1.225</ecNumber>
    </recommendedName>
</protein>
<evidence type="ECO:0000313" key="15">
    <source>
        <dbReference type="Proteomes" id="UP000008065"/>
    </source>
</evidence>